<accession>A0ABM3MW99</accession>
<feature type="chain" id="PRO_5045628515" evidence="1">
    <location>
        <begin position="19"/>
        <end position="238"/>
    </location>
</feature>
<name>A0ABM3MW99_GALME</name>
<organism evidence="2 3">
    <name type="scientific">Galleria mellonella</name>
    <name type="common">Greater wax moth</name>
    <dbReference type="NCBI Taxonomy" id="7137"/>
    <lineage>
        <taxon>Eukaryota</taxon>
        <taxon>Metazoa</taxon>
        <taxon>Ecdysozoa</taxon>
        <taxon>Arthropoda</taxon>
        <taxon>Hexapoda</taxon>
        <taxon>Insecta</taxon>
        <taxon>Pterygota</taxon>
        <taxon>Neoptera</taxon>
        <taxon>Endopterygota</taxon>
        <taxon>Lepidoptera</taxon>
        <taxon>Glossata</taxon>
        <taxon>Ditrysia</taxon>
        <taxon>Pyraloidea</taxon>
        <taxon>Pyralidae</taxon>
        <taxon>Galleriinae</taxon>
        <taxon>Galleria</taxon>
    </lineage>
</organism>
<dbReference type="GeneID" id="113517168"/>
<dbReference type="InterPro" id="IPR010562">
    <property type="entry name" value="Haemolymph_juvenile_hormone-bd"/>
</dbReference>
<dbReference type="PANTHER" id="PTHR11008">
    <property type="entry name" value="PROTEIN TAKEOUT-LIKE PROTEIN"/>
    <property type="match status" value="1"/>
</dbReference>
<feature type="signal peptide" evidence="1">
    <location>
        <begin position="1"/>
        <end position="18"/>
    </location>
</feature>
<gene>
    <name evidence="3" type="primary">LOC113517168</name>
</gene>
<dbReference type="Pfam" id="PF06585">
    <property type="entry name" value="JHBP"/>
    <property type="match status" value="1"/>
</dbReference>
<keyword evidence="2" id="KW-1185">Reference proteome</keyword>
<keyword evidence="1" id="KW-0732">Signal</keyword>
<dbReference type="RefSeq" id="XP_052755612.1">
    <property type="nucleotide sequence ID" value="XM_052899652.1"/>
</dbReference>
<dbReference type="Proteomes" id="UP001652740">
    <property type="component" value="Unplaced"/>
</dbReference>
<evidence type="ECO:0000313" key="2">
    <source>
        <dbReference type="Proteomes" id="UP001652740"/>
    </source>
</evidence>
<proteinExistence type="predicted"/>
<dbReference type="PANTHER" id="PTHR11008:SF41">
    <property type="entry name" value="RE70318P"/>
    <property type="match status" value="1"/>
</dbReference>
<sequence length="238" mass="26456">MLCCIIYLFTLIISATCSLVPFITPCRNGNHTCTLASARAALPYIAAGQPELDLKPLDPLHIPIINITQGPLQLTLTDNVITGLKDCKINDIRLDTTKLEQLIVILCTTEETGNYKASGQLVLLPVEGEGKYNIKTRDMIFKVTTEITTVPGDDGKLHWHVNKWKHTYQVKTGAHFQFDNLFNGNEVLAEPIHTFLNTNWKDVMEELAPPVIHSILEAIVNSIKAFLKAVPIDELVLS</sequence>
<dbReference type="SMART" id="SM00700">
    <property type="entry name" value="JHBP"/>
    <property type="match status" value="1"/>
</dbReference>
<dbReference type="InterPro" id="IPR038606">
    <property type="entry name" value="To_sf"/>
</dbReference>
<protein>
    <submittedName>
        <fullName evidence="3">Protein takeout-like</fullName>
    </submittedName>
</protein>
<dbReference type="Gene3D" id="3.15.10.30">
    <property type="entry name" value="Haemolymph juvenile hormone binding protein"/>
    <property type="match status" value="1"/>
</dbReference>
<reference evidence="3" key="1">
    <citation type="submission" date="2025-08" db="UniProtKB">
        <authorList>
            <consortium name="RefSeq"/>
        </authorList>
    </citation>
    <scope>IDENTIFICATION</scope>
    <source>
        <tissue evidence="3">Whole larvae</tissue>
    </source>
</reference>
<evidence type="ECO:0000256" key="1">
    <source>
        <dbReference type="SAM" id="SignalP"/>
    </source>
</evidence>
<evidence type="ECO:0000313" key="3">
    <source>
        <dbReference type="RefSeq" id="XP_052755612.1"/>
    </source>
</evidence>